<dbReference type="EMBL" id="LR031872">
    <property type="protein sequence ID" value="VDC89527.1"/>
    <property type="molecule type" value="Genomic_DNA"/>
</dbReference>
<protein>
    <submittedName>
        <fullName evidence="1">Uncharacterized protein</fullName>
    </submittedName>
</protein>
<evidence type="ECO:0000313" key="1">
    <source>
        <dbReference type="EMBL" id="VDC89527.1"/>
    </source>
</evidence>
<dbReference type="AlphaFoldDB" id="A0A3P6ACF5"/>
<organism evidence="1">
    <name type="scientific">Brassica oleracea</name>
    <name type="common">Wild cabbage</name>
    <dbReference type="NCBI Taxonomy" id="3712"/>
    <lineage>
        <taxon>Eukaryota</taxon>
        <taxon>Viridiplantae</taxon>
        <taxon>Streptophyta</taxon>
        <taxon>Embryophyta</taxon>
        <taxon>Tracheophyta</taxon>
        <taxon>Spermatophyta</taxon>
        <taxon>Magnoliopsida</taxon>
        <taxon>eudicotyledons</taxon>
        <taxon>Gunneridae</taxon>
        <taxon>Pentapetalae</taxon>
        <taxon>rosids</taxon>
        <taxon>malvids</taxon>
        <taxon>Brassicales</taxon>
        <taxon>Brassicaceae</taxon>
        <taxon>Brassiceae</taxon>
        <taxon>Brassica</taxon>
    </lineage>
</organism>
<reference evidence="1" key="1">
    <citation type="submission" date="2018-11" db="EMBL/GenBank/DDBJ databases">
        <authorList>
            <consortium name="Genoscope - CEA"/>
            <person name="William W."/>
        </authorList>
    </citation>
    <scope>NUCLEOTIDE SEQUENCE</scope>
</reference>
<gene>
    <name evidence="1" type="ORF">BOLC3T14887H</name>
</gene>
<accession>A0A3P6ACF5</accession>
<proteinExistence type="predicted"/>
<sequence length="46" mass="4992">MGALDISLSQSFLFFSRRSYPPSSTHTAALSPWKASHGACLHPCVQ</sequence>
<name>A0A3P6ACF5_BRAOL</name>